<proteinExistence type="predicted"/>
<evidence type="ECO:0008006" key="4">
    <source>
        <dbReference type="Google" id="ProtNLM"/>
    </source>
</evidence>
<feature type="transmembrane region" description="Helical" evidence="1">
    <location>
        <begin position="43"/>
        <end position="66"/>
    </location>
</feature>
<sequence>MVGLASIKSPMMGLLLAVAYSNMVLDVIYIVKVHENQYTQTYPPAIAASLVRSILHMLYCLGYFVTSAKGVAYQAKNIAMAMLFFALFGVGADAAAIALKHNVNYCPVSASNYGNCIGVLRGTVGLGFALVGLDLIYIGYLAALVSKYGAWGKDLYNIPERKLANADLNDKAPAH</sequence>
<accession>A0A1Y1U6H1</accession>
<dbReference type="OrthoDB" id="2568061at2759"/>
<organism evidence="2 3">
    <name type="scientific">Kockovaella imperatae</name>
    <dbReference type="NCBI Taxonomy" id="4999"/>
    <lineage>
        <taxon>Eukaryota</taxon>
        <taxon>Fungi</taxon>
        <taxon>Dikarya</taxon>
        <taxon>Basidiomycota</taxon>
        <taxon>Agaricomycotina</taxon>
        <taxon>Tremellomycetes</taxon>
        <taxon>Tremellales</taxon>
        <taxon>Cuniculitremaceae</taxon>
        <taxon>Kockovaella</taxon>
    </lineage>
</organism>
<comment type="caution">
    <text evidence="2">The sequence shown here is derived from an EMBL/GenBank/DDBJ whole genome shotgun (WGS) entry which is preliminary data.</text>
</comment>
<dbReference type="GeneID" id="33558987"/>
<reference evidence="2 3" key="1">
    <citation type="submission" date="2017-03" db="EMBL/GenBank/DDBJ databases">
        <title>Widespread Adenine N6-methylation of Active Genes in Fungi.</title>
        <authorList>
            <consortium name="DOE Joint Genome Institute"/>
            <person name="Mondo S.J."/>
            <person name="Dannebaum R.O."/>
            <person name="Kuo R.C."/>
            <person name="Louie K.B."/>
            <person name="Bewick A.J."/>
            <person name="Labutti K."/>
            <person name="Haridas S."/>
            <person name="Kuo A."/>
            <person name="Salamov A."/>
            <person name="Ahrendt S.R."/>
            <person name="Lau R."/>
            <person name="Bowen B.P."/>
            <person name="Lipzen A."/>
            <person name="Sullivan W."/>
            <person name="Andreopoulos W.B."/>
            <person name="Clum A."/>
            <person name="Lindquist E."/>
            <person name="Daum C."/>
            <person name="Northen T.R."/>
            <person name="Ramamoorthy G."/>
            <person name="Schmitz R.J."/>
            <person name="Gryganskyi A."/>
            <person name="Culley D."/>
            <person name="Magnuson J."/>
            <person name="James T.Y."/>
            <person name="O'Malley M.A."/>
            <person name="Stajich J.E."/>
            <person name="Spatafora J.W."/>
            <person name="Visel A."/>
            <person name="Grigoriev I.V."/>
        </authorList>
    </citation>
    <scope>NUCLEOTIDE SEQUENCE [LARGE SCALE GENOMIC DNA]</scope>
    <source>
        <strain evidence="2 3">NRRL Y-17943</strain>
    </source>
</reference>
<feature type="transmembrane region" description="Helical" evidence="1">
    <location>
        <begin position="119"/>
        <end position="143"/>
    </location>
</feature>
<evidence type="ECO:0000313" key="3">
    <source>
        <dbReference type="Proteomes" id="UP000193218"/>
    </source>
</evidence>
<keyword evidence="1" id="KW-0812">Transmembrane</keyword>
<keyword evidence="1" id="KW-1133">Transmembrane helix</keyword>
<feature type="transmembrane region" description="Helical" evidence="1">
    <location>
        <begin position="12"/>
        <end position="31"/>
    </location>
</feature>
<name>A0A1Y1U6H1_9TREE</name>
<dbReference type="AlphaFoldDB" id="A0A1Y1U6H1"/>
<dbReference type="InParanoid" id="A0A1Y1U6H1"/>
<dbReference type="RefSeq" id="XP_021867943.1">
    <property type="nucleotide sequence ID" value="XM_022017178.1"/>
</dbReference>
<dbReference type="EMBL" id="NBSH01000018">
    <property type="protein sequence ID" value="ORX33633.1"/>
    <property type="molecule type" value="Genomic_DNA"/>
</dbReference>
<protein>
    <recommendedName>
        <fullName evidence="4">MARVEL domain-containing protein</fullName>
    </recommendedName>
</protein>
<feature type="transmembrane region" description="Helical" evidence="1">
    <location>
        <begin position="78"/>
        <end position="99"/>
    </location>
</feature>
<evidence type="ECO:0000313" key="2">
    <source>
        <dbReference type="EMBL" id="ORX33633.1"/>
    </source>
</evidence>
<dbReference type="Proteomes" id="UP000193218">
    <property type="component" value="Unassembled WGS sequence"/>
</dbReference>
<keyword evidence="3" id="KW-1185">Reference proteome</keyword>
<keyword evidence="1" id="KW-0472">Membrane</keyword>
<evidence type="ECO:0000256" key="1">
    <source>
        <dbReference type="SAM" id="Phobius"/>
    </source>
</evidence>
<gene>
    <name evidence="2" type="ORF">BD324DRAFT_638967</name>
</gene>